<evidence type="ECO:0000256" key="4">
    <source>
        <dbReference type="ARBA" id="ARBA00022490"/>
    </source>
</evidence>
<dbReference type="Pfam" id="PF17681">
    <property type="entry name" value="GCP_N_terminal"/>
    <property type="match status" value="1"/>
</dbReference>
<evidence type="ECO:0000313" key="11">
    <source>
        <dbReference type="Proteomes" id="UP000712600"/>
    </source>
</evidence>
<dbReference type="GO" id="GO:0031122">
    <property type="term" value="P:cytoplasmic microtubule organization"/>
    <property type="evidence" value="ECO:0007669"/>
    <property type="project" value="TreeGrafter"/>
</dbReference>
<keyword evidence="6" id="KW-0206">Cytoskeleton</keyword>
<dbReference type="EMBL" id="QGKX02001290">
    <property type="protein sequence ID" value="KAF3536328.1"/>
    <property type="molecule type" value="Genomic_DNA"/>
</dbReference>
<dbReference type="GO" id="GO:0000278">
    <property type="term" value="P:mitotic cell cycle"/>
    <property type="evidence" value="ECO:0007669"/>
    <property type="project" value="TreeGrafter"/>
</dbReference>
<dbReference type="GO" id="GO:0051321">
    <property type="term" value="P:meiotic cell cycle"/>
    <property type="evidence" value="ECO:0007669"/>
    <property type="project" value="TreeGrafter"/>
</dbReference>
<dbReference type="InterPro" id="IPR040457">
    <property type="entry name" value="GCP_C"/>
</dbReference>
<organism evidence="10 11">
    <name type="scientific">Brassica cretica</name>
    <name type="common">Mustard</name>
    <dbReference type="NCBI Taxonomy" id="69181"/>
    <lineage>
        <taxon>Eukaryota</taxon>
        <taxon>Viridiplantae</taxon>
        <taxon>Streptophyta</taxon>
        <taxon>Embryophyta</taxon>
        <taxon>Tracheophyta</taxon>
        <taxon>Spermatophyta</taxon>
        <taxon>Magnoliopsida</taxon>
        <taxon>eudicotyledons</taxon>
        <taxon>Gunneridae</taxon>
        <taxon>Pentapetalae</taxon>
        <taxon>rosids</taxon>
        <taxon>malvids</taxon>
        <taxon>Brassicales</taxon>
        <taxon>Brassicaceae</taxon>
        <taxon>Brassiceae</taxon>
        <taxon>Brassica</taxon>
    </lineage>
</organism>
<dbReference type="Gene3D" id="1.20.120.1900">
    <property type="entry name" value="Gamma-tubulin complex, C-terminal domain"/>
    <property type="match status" value="1"/>
</dbReference>
<keyword evidence="5" id="KW-0493">Microtubule</keyword>
<evidence type="ECO:0000256" key="6">
    <source>
        <dbReference type="ARBA" id="ARBA00023212"/>
    </source>
</evidence>
<dbReference type="GO" id="GO:0007020">
    <property type="term" value="P:microtubule nucleation"/>
    <property type="evidence" value="ECO:0007669"/>
    <property type="project" value="InterPro"/>
</dbReference>
<evidence type="ECO:0000259" key="7">
    <source>
        <dbReference type="Pfam" id="PF04130"/>
    </source>
</evidence>
<dbReference type="GO" id="GO:0051011">
    <property type="term" value="F:microtubule minus-end binding"/>
    <property type="evidence" value="ECO:0007669"/>
    <property type="project" value="TreeGrafter"/>
</dbReference>
<evidence type="ECO:0000259" key="8">
    <source>
        <dbReference type="Pfam" id="PF13839"/>
    </source>
</evidence>
<comment type="similarity">
    <text evidence="3">Belongs to the TUBGCP family.</text>
</comment>
<dbReference type="PANTHER" id="PTHR19302:SF14">
    <property type="entry name" value="GAMMA-TUBULIN COMPLEX COMPONENT 3"/>
    <property type="match status" value="1"/>
</dbReference>
<evidence type="ECO:0000256" key="5">
    <source>
        <dbReference type="ARBA" id="ARBA00022701"/>
    </source>
</evidence>
<dbReference type="Proteomes" id="UP000712600">
    <property type="component" value="Unassembled WGS sequence"/>
</dbReference>
<evidence type="ECO:0000259" key="9">
    <source>
        <dbReference type="Pfam" id="PF17681"/>
    </source>
</evidence>
<dbReference type="GO" id="GO:0000930">
    <property type="term" value="C:gamma-tubulin complex"/>
    <property type="evidence" value="ECO:0007669"/>
    <property type="project" value="TreeGrafter"/>
</dbReference>
<name>A0A8S9QCM9_BRACR</name>
<comment type="caution">
    <text evidence="10">The sequence shown here is derived from an EMBL/GenBank/DDBJ whole genome shotgun (WGS) entry which is preliminary data.</text>
</comment>
<keyword evidence="4" id="KW-0963">Cytoplasm</keyword>
<dbReference type="Pfam" id="PF04130">
    <property type="entry name" value="GCP_C_terminal"/>
    <property type="match status" value="1"/>
</dbReference>
<dbReference type="GO" id="GO:0000922">
    <property type="term" value="C:spindle pole"/>
    <property type="evidence" value="ECO:0007669"/>
    <property type="project" value="InterPro"/>
</dbReference>
<dbReference type="Pfam" id="PF13839">
    <property type="entry name" value="PC-Esterase"/>
    <property type="match status" value="1"/>
</dbReference>
<evidence type="ECO:0000256" key="1">
    <source>
        <dbReference type="ARBA" id="ARBA00004245"/>
    </source>
</evidence>
<gene>
    <name evidence="10" type="ORF">F2Q69_00018488</name>
</gene>
<comment type="similarity">
    <text evidence="2">Belongs to the PC-esterase family. TBL subfamily.</text>
</comment>
<evidence type="ECO:0000313" key="10">
    <source>
        <dbReference type="EMBL" id="KAF3536328.1"/>
    </source>
</evidence>
<dbReference type="AlphaFoldDB" id="A0A8S9QCM9"/>
<evidence type="ECO:0000256" key="3">
    <source>
        <dbReference type="ARBA" id="ARBA00010337"/>
    </source>
</evidence>
<accession>A0A8S9QCM9</accession>
<evidence type="ECO:0008006" key="12">
    <source>
        <dbReference type="Google" id="ProtNLM"/>
    </source>
</evidence>
<sequence>MKNEDERVVMEEDDQQKASDLVHELVLRLLSLNPQTPDPDPTSPTFLKTLRYAHRILRSRLTPSVSPDAAAIAESLKRRLATHGKSSDALAFADLYAKFASKTGPGSVNNKWSLLYLLRIVSEDRHKLDSSLLLPNLNAAVSSSLGNKKTNGVLLVSKDPENLRDVAFREYANLIKEENEVTEEILVRDVLYACQGIDGKYVKFNSEIDGYAVVDYINTPRATRTMVRTLSELGWLFKKVKSFISESMDESTFGTVGQAFCAALQDELSDYYKLLAVLEAQGMNPIPLVSESAGGSSSSYLSLRRLSVWFAEPKVKMRLMAVLVDKCRVLRGGAMAGAIHLHAQHGDPLVHDFMMSLLRCVCSPLFEMVRSWVLEGELEDSFGEFFVVSHPVKVDLLWREGYNLHHGMLPSFISPSLAQRILRTGKSINFLRVCCDDHGWADAASEAAAASGTTTRRGGIGYGETDALEYLVAEAAKRIDKRLLDVLYERYKFKEHCLAIKRYLLLGQGDFVQYLMDIVGPKLSEPANNISSFELAGFLEAAVRASNAQYDDRDVLDRLKVKMMPHGSGDRGWDVFSLEYEARAPLDTVFTESVLSKYLRVFNFLWRLKRVEHALIGIWKTMKPNCITSNSFVKLQSSVKLQLLSALRRCQVLWNEMNHFVTNFQYYIMFEVLEVSWCNFAKEMEAAKDLDDLLAAHEKYLNSIVGKSLLGEESQTIRKSLFVLFELILRFRSHADRLYEGIYELQIRTKEPGRERNKTQDSSSSWFSDGRKAITQRAGEFLRSMSQDMDSIAKEYTTSLDAFLSLLPLQQSVDLKFLFFRLDFTEFYSRLHSKGREKSEIVDKKGTKKETLRLDLIGKSSEQYKGADIIVFNTGHWWTHEKTSKGEDYYQEGSNVYHELAVLEAFRKALTTWGRWVEKNVNPEKSLVFFRGFSATHFSGGQWNSGGACDSETEPIKNETYLTPEEDTVAVPRLQPLVPPRSSRLLERDPLLRAAPQTQSAWLNTTAPPTLV</sequence>
<dbReference type="PANTHER" id="PTHR19302">
    <property type="entry name" value="GAMMA TUBULIN COMPLEX PROTEIN"/>
    <property type="match status" value="1"/>
</dbReference>
<feature type="domain" description="Gamma tubulin complex component protein N-terminal" evidence="9">
    <location>
        <begin position="187"/>
        <end position="489"/>
    </location>
</feature>
<protein>
    <recommendedName>
        <fullName evidence="12">Gamma-tubulin complex component</fullName>
    </recommendedName>
</protein>
<feature type="domain" description="Trichome birefringence-like C-terminal" evidence="8">
    <location>
        <begin position="835"/>
        <end position="963"/>
    </location>
</feature>
<dbReference type="InterPro" id="IPR026057">
    <property type="entry name" value="TBL_C"/>
</dbReference>
<feature type="domain" description="Gamma tubulin complex component C-terminal" evidence="7">
    <location>
        <begin position="495"/>
        <end position="828"/>
    </location>
</feature>
<dbReference type="GO" id="GO:0005874">
    <property type="term" value="C:microtubule"/>
    <property type="evidence" value="ECO:0007669"/>
    <property type="project" value="UniProtKB-KW"/>
</dbReference>
<evidence type="ECO:0000256" key="2">
    <source>
        <dbReference type="ARBA" id="ARBA00007727"/>
    </source>
</evidence>
<dbReference type="InterPro" id="IPR042241">
    <property type="entry name" value="GCP_C_sf"/>
</dbReference>
<proteinExistence type="inferred from homology"/>
<dbReference type="GO" id="GO:0051225">
    <property type="term" value="P:spindle assembly"/>
    <property type="evidence" value="ECO:0007669"/>
    <property type="project" value="TreeGrafter"/>
</dbReference>
<dbReference type="GO" id="GO:0043015">
    <property type="term" value="F:gamma-tubulin binding"/>
    <property type="evidence" value="ECO:0007669"/>
    <property type="project" value="InterPro"/>
</dbReference>
<dbReference type="InterPro" id="IPR041470">
    <property type="entry name" value="GCP_N"/>
</dbReference>
<reference evidence="10" key="1">
    <citation type="submission" date="2019-12" db="EMBL/GenBank/DDBJ databases">
        <title>Genome sequencing and annotation of Brassica cretica.</title>
        <authorList>
            <person name="Studholme D.J."/>
            <person name="Sarris P."/>
        </authorList>
    </citation>
    <scope>NUCLEOTIDE SEQUENCE</scope>
    <source>
        <strain evidence="10">PFS-109/04</strain>
        <tissue evidence="10">Leaf</tissue>
    </source>
</reference>
<dbReference type="GO" id="GO:0016740">
    <property type="term" value="F:transferase activity"/>
    <property type="evidence" value="ECO:0007669"/>
    <property type="project" value="InterPro"/>
</dbReference>
<comment type="subcellular location">
    <subcellularLocation>
        <location evidence="1">Cytoplasm</location>
        <location evidence="1">Cytoskeleton</location>
    </subcellularLocation>
</comment>
<dbReference type="InterPro" id="IPR007259">
    <property type="entry name" value="GCP"/>
</dbReference>